<feature type="coiled-coil region" evidence="1">
    <location>
        <begin position="232"/>
        <end position="259"/>
    </location>
</feature>
<dbReference type="InterPro" id="IPR024291">
    <property type="entry name" value="DUF3829"/>
</dbReference>
<evidence type="ECO:0000313" key="3">
    <source>
        <dbReference type="EMBL" id="XDU61257.1"/>
    </source>
</evidence>
<dbReference type="Pfam" id="PF12889">
    <property type="entry name" value="DUF3829"/>
    <property type="match status" value="1"/>
</dbReference>
<dbReference type="KEGG" id="lala:AB8B28_06220"/>
<sequence length="328" mass="37889">MKLKKCILIALMTILFAVACEKKENSKNNGKAKTLDMKKEISTEEIKKYNEYLKISNEPNSEEWNSFFKEIKKEEFSDTNGEIKNISNEAMSIETLDNSINLIGDYIKQIADVMQESPKMEAIDKNAENLINSLVEEQKVLTEIDDYFEKGDYKKDRLERVQELNDKYKVVLQNRQENNKIFSNSLRELAEAINKKMEEKLKKDKKITKLNILKFITSVNEFGETAFGKNNLNFDEYELKKLENVNAKVQKEYKVISEITLENAKKENITEADFNKIKSSSKILSENMEKMVSGVKTQNIQVVVMSASNVLNAQTDLEGIYNLLILQK</sequence>
<dbReference type="EMBL" id="CP165647">
    <property type="protein sequence ID" value="XDU61257.1"/>
    <property type="molecule type" value="Genomic_DNA"/>
</dbReference>
<name>A0AB39V1Q6_9FUSO</name>
<organism evidence="3">
    <name type="scientific">Leptotrichia alba</name>
    <dbReference type="NCBI Taxonomy" id="3239304"/>
    <lineage>
        <taxon>Bacteria</taxon>
        <taxon>Fusobacteriati</taxon>
        <taxon>Fusobacteriota</taxon>
        <taxon>Fusobacteriia</taxon>
        <taxon>Fusobacteriales</taxon>
        <taxon>Leptotrichiaceae</taxon>
        <taxon>Leptotrichia</taxon>
    </lineage>
</organism>
<feature type="signal peptide" evidence="2">
    <location>
        <begin position="1"/>
        <end position="19"/>
    </location>
</feature>
<dbReference type="RefSeq" id="WP_369714719.1">
    <property type="nucleotide sequence ID" value="NZ_CP165647.1"/>
</dbReference>
<gene>
    <name evidence="3" type="ORF">AB8B28_06220</name>
</gene>
<keyword evidence="2" id="KW-0732">Signal</keyword>
<keyword evidence="1" id="KW-0175">Coiled coil</keyword>
<dbReference type="AlphaFoldDB" id="A0AB39V1Q6"/>
<reference evidence="3" key="1">
    <citation type="submission" date="2024-07" db="EMBL/GenBank/DDBJ databases">
        <authorList>
            <person name="Li X.-J."/>
            <person name="Wang X."/>
        </authorList>
    </citation>
    <scope>NUCLEOTIDE SEQUENCE</scope>
    <source>
        <strain evidence="3">HSP-536</strain>
    </source>
</reference>
<accession>A0AB39V1Q6</accession>
<feature type="coiled-coil region" evidence="1">
    <location>
        <begin position="158"/>
        <end position="203"/>
    </location>
</feature>
<evidence type="ECO:0000256" key="2">
    <source>
        <dbReference type="SAM" id="SignalP"/>
    </source>
</evidence>
<evidence type="ECO:0000256" key="1">
    <source>
        <dbReference type="SAM" id="Coils"/>
    </source>
</evidence>
<feature type="chain" id="PRO_5044190181" evidence="2">
    <location>
        <begin position="20"/>
        <end position="328"/>
    </location>
</feature>
<protein>
    <submittedName>
        <fullName evidence="3">DUF3829 domain-containing protein</fullName>
    </submittedName>
</protein>
<proteinExistence type="predicted"/>
<dbReference type="PROSITE" id="PS51257">
    <property type="entry name" value="PROKAR_LIPOPROTEIN"/>
    <property type="match status" value="1"/>
</dbReference>